<feature type="domain" description="Glycosyl transferase family 1" evidence="1">
    <location>
        <begin position="194"/>
        <end position="354"/>
    </location>
</feature>
<gene>
    <name evidence="2" type="ORF">MetMK1DRAFT_00001450</name>
</gene>
<evidence type="ECO:0000313" key="2">
    <source>
        <dbReference type="EMBL" id="EHP71187.1"/>
    </source>
</evidence>
<dbReference type="AlphaFoldDB" id="H2C0S4"/>
<dbReference type="STRING" id="671065.MetMK1DRAFT_00001450"/>
<dbReference type="Pfam" id="PF00534">
    <property type="entry name" value="Glycos_transf_1"/>
    <property type="match status" value="1"/>
</dbReference>
<dbReference type="OrthoDB" id="26106at2157"/>
<sequence>MKDVIPLRILYINYGEPSLSGATSTITKIIGNSRKHGMTFDVLEILPKGEEGLVSKFKEISDNIDEHIVIRLPFNRNILGKFYFYIYKSIMIKRILNEISPKYDFIMGAKHEKNINILFSIPLIQLPLWKFYIKLARVSNPIEALFWLRNAYSFYQYSRISKRNICAGVILREQLKNEFGIQCHALDPPGGVDEESLRKSSDITAEKFDVIHVARLGLVKGTRDAIWVMDKLNRLGFENNALIGPVDVGYDLEKEIVGRSIRYLGPVNDGSKLYSLMRNAKLLLYPSKLDSFGIVVAEALANGLPVVAYDIPAIRHYFGECKAVSLAPLDNREELLKEALKSLEHRDELRDYATECGSLFSWDATTKSFRDILDSFSAND</sequence>
<dbReference type="InterPro" id="IPR050194">
    <property type="entry name" value="Glycosyltransferase_grp1"/>
</dbReference>
<dbReference type="PANTHER" id="PTHR45947:SF3">
    <property type="entry name" value="SULFOQUINOVOSYL TRANSFERASE SQD2"/>
    <property type="match status" value="1"/>
</dbReference>
<dbReference type="GO" id="GO:0016757">
    <property type="term" value="F:glycosyltransferase activity"/>
    <property type="evidence" value="ECO:0007669"/>
    <property type="project" value="InterPro"/>
</dbReference>
<dbReference type="eggNOG" id="arCOG01417">
    <property type="taxonomic scope" value="Archaea"/>
</dbReference>
<organism evidence="2 3">
    <name type="scientific">Metallosphaera yellowstonensis MK1</name>
    <dbReference type="NCBI Taxonomy" id="671065"/>
    <lineage>
        <taxon>Archaea</taxon>
        <taxon>Thermoproteota</taxon>
        <taxon>Thermoprotei</taxon>
        <taxon>Sulfolobales</taxon>
        <taxon>Sulfolobaceae</taxon>
        <taxon>Metallosphaera</taxon>
    </lineage>
</organism>
<evidence type="ECO:0000313" key="3">
    <source>
        <dbReference type="Proteomes" id="UP000003980"/>
    </source>
</evidence>
<protein>
    <submittedName>
        <fullName evidence="2">Glycosyltransferase</fullName>
    </submittedName>
</protein>
<keyword evidence="2" id="KW-0808">Transferase</keyword>
<dbReference type="EMBL" id="JH597758">
    <property type="protein sequence ID" value="EHP71187.1"/>
    <property type="molecule type" value="Genomic_DNA"/>
</dbReference>
<dbReference type="Gene3D" id="3.40.50.2000">
    <property type="entry name" value="Glycogen Phosphorylase B"/>
    <property type="match status" value="1"/>
</dbReference>
<accession>H2C0S4</accession>
<dbReference type="RefSeq" id="WP_009069557.1">
    <property type="nucleotide sequence ID" value="NZ_JH597758.1"/>
</dbReference>
<dbReference type="InterPro" id="IPR001296">
    <property type="entry name" value="Glyco_trans_1"/>
</dbReference>
<dbReference type="SUPFAM" id="SSF53756">
    <property type="entry name" value="UDP-Glycosyltransferase/glycogen phosphorylase"/>
    <property type="match status" value="1"/>
</dbReference>
<dbReference type="PANTHER" id="PTHR45947">
    <property type="entry name" value="SULFOQUINOVOSYL TRANSFERASE SQD2"/>
    <property type="match status" value="1"/>
</dbReference>
<keyword evidence="3" id="KW-1185">Reference proteome</keyword>
<evidence type="ECO:0000259" key="1">
    <source>
        <dbReference type="Pfam" id="PF00534"/>
    </source>
</evidence>
<dbReference type="Proteomes" id="UP000003980">
    <property type="component" value="Unassembled WGS sequence"/>
</dbReference>
<dbReference type="HOGENOM" id="CLU_711012_0_0_2"/>
<reference evidence="2 3" key="1">
    <citation type="submission" date="2012-01" db="EMBL/GenBank/DDBJ databases">
        <title>Improved High-Quality Draft sequence of Metallosphaera yellowstonensis MK1.</title>
        <authorList>
            <consortium name="US DOE Joint Genome Institute"/>
            <person name="Lucas S."/>
            <person name="Han J."/>
            <person name="Cheng J.-F."/>
            <person name="Goodwin L."/>
            <person name="Pitluck S."/>
            <person name="Peters L."/>
            <person name="Teshima H."/>
            <person name="Detter J.C."/>
            <person name="Han C."/>
            <person name="Tapia R."/>
            <person name="Land M."/>
            <person name="Hauser L."/>
            <person name="Kyrpides N."/>
            <person name="Kozubal M."/>
            <person name="Macur R.E."/>
            <person name="Jay Z."/>
            <person name="Inskeep W."/>
            <person name="Woyke T."/>
        </authorList>
    </citation>
    <scope>NUCLEOTIDE SEQUENCE [LARGE SCALE GENOMIC DNA]</scope>
    <source>
        <strain evidence="2 3">MK1</strain>
    </source>
</reference>
<dbReference type="CDD" id="cd03801">
    <property type="entry name" value="GT4_PimA-like"/>
    <property type="match status" value="1"/>
</dbReference>
<name>H2C0S4_9CREN</name>
<proteinExistence type="predicted"/>